<comment type="caution">
    <text evidence="2">The sequence shown here is derived from an EMBL/GenBank/DDBJ whole genome shotgun (WGS) entry which is preliminary data.</text>
</comment>
<dbReference type="AlphaFoldDB" id="A0A843VBC9"/>
<organism evidence="2 3">
    <name type="scientific">Colocasia esculenta</name>
    <name type="common">Wild taro</name>
    <name type="synonym">Arum esculentum</name>
    <dbReference type="NCBI Taxonomy" id="4460"/>
    <lineage>
        <taxon>Eukaryota</taxon>
        <taxon>Viridiplantae</taxon>
        <taxon>Streptophyta</taxon>
        <taxon>Embryophyta</taxon>
        <taxon>Tracheophyta</taxon>
        <taxon>Spermatophyta</taxon>
        <taxon>Magnoliopsida</taxon>
        <taxon>Liliopsida</taxon>
        <taxon>Araceae</taxon>
        <taxon>Aroideae</taxon>
        <taxon>Colocasieae</taxon>
        <taxon>Colocasia</taxon>
    </lineage>
</organism>
<sequence>MKEASSSPLFFPKTPNAGTAAAAAVPAQRQVMPALRVKTSCCAASLSSSTSSSSSSSIHSSNASLSFYSSHLGSPISSAIPFSWEKRPGVPKHSHRAKEHQRWAPGQRLPPPPSLRSNSDPFLSVTRKKRPELRLLADTFTVALMECSKGDRRDPEDGDDGRPGGRLGVCPVPPRRGQE</sequence>
<protein>
    <submittedName>
        <fullName evidence="2">Uncharacterized protein</fullName>
    </submittedName>
</protein>
<evidence type="ECO:0000313" key="3">
    <source>
        <dbReference type="Proteomes" id="UP000652761"/>
    </source>
</evidence>
<feature type="region of interest" description="Disordered" evidence="1">
    <location>
        <begin position="1"/>
        <end position="22"/>
    </location>
</feature>
<reference evidence="2" key="1">
    <citation type="submission" date="2017-07" db="EMBL/GenBank/DDBJ databases">
        <title>Taro Niue Genome Assembly and Annotation.</title>
        <authorList>
            <person name="Atibalentja N."/>
            <person name="Keating K."/>
            <person name="Fields C.J."/>
        </authorList>
    </citation>
    <scope>NUCLEOTIDE SEQUENCE</scope>
    <source>
        <strain evidence="2">Niue_2</strain>
        <tissue evidence="2">Leaf</tissue>
    </source>
</reference>
<proteinExistence type="predicted"/>
<dbReference type="EMBL" id="NMUH01001275">
    <property type="protein sequence ID" value="MQL90824.1"/>
    <property type="molecule type" value="Genomic_DNA"/>
</dbReference>
<feature type="region of interest" description="Disordered" evidence="1">
    <location>
        <begin position="147"/>
        <end position="179"/>
    </location>
</feature>
<feature type="compositionally biased region" description="Basic residues" evidence="1">
    <location>
        <begin position="89"/>
        <end position="99"/>
    </location>
</feature>
<name>A0A843VBC9_COLES</name>
<evidence type="ECO:0000256" key="1">
    <source>
        <dbReference type="SAM" id="MobiDB-lite"/>
    </source>
</evidence>
<feature type="region of interest" description="Disordered" evidence="1">
    <location>
        <begin position="80"/>
        <end position="126"/>
    </location>
</feature>
<dbReference type="PANTHER" id="PTHR33696:SF1">
    <property type="entry name" value="T22J18.15"/>
    <property type="match status" value="1"/>
</dbReference>
<dbReference type="PANTHER" id="PTHR33696">
    <property type="entry name" value="T22J18.15-RELATED"/>
    <property type="match status" value="1"/>
</dbReference>
<evidence type="ECO:0000313" key="2">
    <source>
        <dbReference type="EMBL" id="MQL90824.1"/>
    </source>
</evidence>
<keyword evidence="3" id="KW-1185">Reference proteome</keyword>
<accession>A0A843VBC9</accession>
<dbReference type="Proteomes" id="UP000652761">
    <property type="component" value="Unassembled WGS sequence"/>
</dbReference>
<feature type="compositionally biased region" description="Basic and acidic residues" evidence="1">
    <location>
        <begin position="148"/>
        <end position="163"/>
    </location>
</feature>
<gene>
    <name evidence="2" type="ORF">Taro_023428</name>
</gene>
<dbReference type="OrthoDB" id="1925896at2759"/>